<name>A0A5R9F4Z1_9BACL</name>
<feature type="transmembrane region" description="Helical" evidence="1">
    <location>
        <begin position="12"/>
        <end position="33"/>
    </location>
</feature>
<feature type="transmembrane region" description="Helical" evidence="1">
    <location>
        <begin position="53"/>
        <end position="80"/>
    </location>
</feature>
<protein>
    <submittedName>
        <fullName evidence="3">VanZ family protein</fullName>
    </submittedName>
</protein>
<evidence type="ECO:0000313" key="4">
    <source>
        <dbReference type="Proteomes" id="UP000308230"/>
    </source>
</evidence>
<feature type="domain" description="VanZ-like" evidence="2">
    <location>
        <begin position="53"/>
        <end position="137"/>
    </location>
</feature>
<keyword evidence="1" id="KW-0472">Membrane</keyword>
<dbReference type="Pfam" id="PF04892">
    <property type="entry name" value="VanZ"/>
    <property type="match status" value="1"/>
</dbReference>
<evidence type="ECO:0000313" key="3">
    <source>
        <dbReference type="EMBL" id="TLS35554.1"/>
    </source>
</evidence>
<dbReference type="EMBL" id="SWLG01000019">
    <property type="protein sequence ID" value="TLS35554.1"/>
    <property type="molecule type" value="Genomic_DNA"/>
</dbReference>
<sequence>MNLMKDDVSMRVAIGRILIRILPIVYMVFIWIQSSRFNPESVYSLSGRIPMEILLILGMCLELAHLFEFGLLYCLLIIALISIKPLTRAQNYLALLFSISYAALDEIHQHFVPFRSTSFEDLVKDMIGILLIWWIVKRTYIDKRSSRVGKLMTEITHRLGNSHEEKL</sequence>
<keyword evidence="4" id="KW-1185">Reference proteome</keyword>
<keyword evidence="1" id="KW-1133">Transmembrane helix</keyword>
<dbReference type="OrthoDB" id="291892at2"/>
<dbReference type="InterPro" id="IPR006976">
    <property type="entry name" value="VanZ-like"/>
</dbReference>
<keyword evidence="1" id="KW-0812">Transmembrane</keyword>
<dbReference type="Proteomes" id="UP000308230">
    <property type="component" value="Unassembled WGS sequence"/>
</dbReference>
<dbReference type="AlphaFoldDB" id="A0A5R9F4Z1"/>
<proteinExistence type="predicted"/>
<comment type="caution">
    <text evidence="3">The sequence shown here is derived from an EMBL/GenBank/DDBJ whole genome shotgun (WGS) entry which is preliminary data.</text>
</comment>
<evidence type="ECO:0000259" key="2">
    <source>
        <dbReference type="Pfam" id="PF04892"/>
    </source>
</evidence>
<accession>A0A5R9F4Z1</accession>
<evidence type="ECO:0000256" key="1">
    <source>
        <dbReference type="SAM" id="Phobius"/>
    </source>
</evidence>
<organism evidence="3 4">
    <name type="scientific">Exobacillus caeni</name>
    <dbReference type="NCBI Taxonomy" id="2574798"/>
    <lineage>
        <taxon>Bacteria</taxon>
        <taxon>Bacillati</taxon>
        <taxon>Bacillota</taxon>
        <taxon>Bacilli</taxon>
        <taxon>Bacillales</taxon>
        <taxon>Guptibacillaceae</taxon>
        <taxon>Exobacillus</taxon>
    </lineage>
</organism>
<reference evidence="3 4" key="1">
    <citation type="submission" date="2019-04" db="EMBL/GenBank/DDBJ databases">
        <title>Bacillus caeni sp. nov., a bacterium isolated from mangrove sediment.</title>
        <authorList>
            <person name="Huang H."/>
            <person name="Mo K."/>
            <person name="Hu Y."/>
        </authorList>
    </citation>
    <scope>NUCLEOTIDE SEQUENCE [LARGE SCALE GENOMIC DNA]</scope>
    <source>
        <strain evidence="3 4">HB172195</strain>
    </source>
</reference>
<dbReference type="NCBIfam" id="NF037970">
    <property type="entry name" value="vanZ_1"/>
    <property type="match status" value="1"/>
</dbReference>
<gene>
    <name evidence="3" type="ORF">FCL54_19530</name>
</gene>